<keyword evidence="8" id="KW-1185">Reference proteome</keyword>
<evidence type="ECO:0000256" key="3">
    <source>
        <dbReference type="ARBA" id="ARBA00023125"/>
    </source>
</evidence>
<dbReference type="PRINTS" id="PR00400">
    <property type="entry name" value="TETREPRESSOR"/>
</dbReference>
<accession>A0A399JBB5</accession>
<dbReference type="InterPro" id="IPR004111">
    <property type="entry name" value="Repressor_TetR_C"/>
</dbReference>
<evidence type="ECO:0000256" key="5">
    <source>
        <dbReference type="PROSITE-ProRule" id="PRU00335"/>
    </source>
</evidence>
<evidence type="ECO:0000313" key="7">
    <source>
        <dbReference type="EMBL" id="RII41519.1"/>
    </source>
</evidence>
<proteinExistence type="predicted"/>
<reference evidence="7 8" key="1">
    <citation type="submission" date="2018-07" db="EMBL/GenBank/DDBJ databases">
        <title>Arthrobacter sp. nov., isolated from raw cow's milk with high bacterial count.</title>
        <authorList>
            <person name="Hahne J."/>
            <person name="Isele D."/>
            <person name="Lipski A."/>
        </authorList>
    </citation>
    <scope>NUCLEOTIDE SEQUENCE [LARGE SCALE GENOMIC DNA]</scope>
    <source>
        <strain evidence="7 8">JZ R-35</strain>
    </source>
</reference>
<keyword evidence="1" id="KW-0678">Repressor</keyword>
<keyword evidence="4" id="KW-0804">Transcription</keyword>
<dbReference type="GO" id="GO:0045892">
    <property type="term" value="P:negative regulation of DNA-templated transcription"/>
    <property type="evidence" value="ECO:0007669"/>
    <property type="project" value="InterPro"/>
</dbReference>
<dbReference type="InterPro" id="IPR050109">
    <property type="entry name" value="HTH-type_TetR-like_transc_reg"/>
</dbReference>
<sequence length="213" mass="22239">MAPTLKRRTGRPTTSVLSLEGIAEAALRLIDAVGFESMTMKSLASELGVAPSALYNHVPSKAALWLLVQEMLMGEVDVSVFQRLPLPSAMAAWARSYRDVFAAHPGVITGIAVLPVADSPRTLGVYEALASALCAAGLPDARIVSVIVAFESFIFGSALDVTAPENIFDSGEDAGEHPVFARAVAARAALPADPADDAFEQGLAALLALLPAR</sequence>
<keyword evidence="3 5" id="KW-0238">DNA-binding</keyword>
<dbReference type="Pfam" id="PF02909">
    <property type="entry name" value="TetR_C_1"/>
    <property type="match status" value="1"/>
</dbReference>
<dbReference type="RefSeq" id="WP_119425435.1">
    <property type="nucleotide sequence ID" value="NZ_QQXK01000026.1"/>
</dbReference>
<dbReference type="InterPro" id="IPR036271">
    <property type="entry name" value="Tet_transcr_reg_TetR-rel_C_sf"/>
</dbReference>
<dbReference type="Pfam" id="PF00440">
    <property type="entry name" value="TetR_N"/>
    <property type="match status" value="1"/>
</dbReference>
<dbReference type="AlphaFoldDB" id="A0A399JBB5"/>
<feature type="domain" description="HTH tetR-type" evidence="6">
    <location>
        <begin position="16"/>
        <end position="76"/>
    </location>
</feature>
<dbReference type="PRINTS" id="PR00455">
    <property type="entry name" value="HTHTETR"/>
</dbReference>
<dbReference type="InterPro" id="IPR001647">
    <property type="entry name" value="HTH_TetR"/>
</dbReference>
<evidence type="ECO:0000256" key="2">
    <source>
        <dbReference type="ARBA" id="ARBA00023015"/>
    </source>
</evidence>
<evidence type="ECO:0000259" key="6">
    <source>
        <dbReference type="PROSITE" id="PS50977"/>
    </source>
</evidence>
<evidence type="ECO:0000313" key="8">
    <source>
        <dbReference type="Proteomes" id="UP000265419"/>
    </source>
</evidence>
<dbReference type="InterPro" id="IPR003012">
    <property type="entry name" value="Tet_transcr_reg_TetR"/>
</dbReference>
<dbReference type="GO" id="GO:0003700">
    <property type="term" value="F:DNA-binding transcription factor activity"/>
    <property type="evidence" value="ECO:0007669"/>
    <property type="project" value="TreeGrafter"/>
</dbReference>
<keyword evidence="2" id="KW-0805">Transcription regulation</keyword>
<dbReference type="SUPFAM" id="SSF48498">
    <property type="entry name" value="Tetracyclin repressor-like, C-terminal domain"/>
    <property type="match status" value="1"/>
</dbReference>
<evidence type="ECO:0000256" key="1">
    <source>
        <dbReference type="ARBA" id="ARBA00022491"/>
    </source>
</evidence>
<dbReference type="GO" id="GO:0046677">
    <property type="term" value="P:response to antibiotic"/>
    <property type="evidence" value="ECO:0007669"/>
    <property type="project" value="InterPro"/>
</dbReference>
<dbReference type="Proteomes" id="UP000265419">
    <property type="component" value="Unassembled WGS sequence"/>
</dbReference>
<feature type="DNA-binding region" description="H-T-H motif" evidence="5">
    <location>
        <begin position="39"/>
        <end position="58"/>
    </location>
</feature>
<dbReference type="Gene3D" id="1.10.357.10">
    <property type="entry name" value="Tetracycline Repressor, domain 2"/>
    <property type="match status" value="1"/>
</dbReference>
<dbReference type="PROSITE" id="PS50977">
    <property type="entry name" value="HTH_TETR_2"/>
    <property type="match status" value="1"/>
</dbReference>
<organism evidence="7 8">
    <name type="scientific">Galactobacter valiniphilus</name>
    <dbReference type="NCBI Taxonomy" id="2676122"/>
    <lineage>
        <taxon>Bacteria</taxon>
        <taxon>Bacillati</taxon>
        <taxon>Actinomycetota</taxon>
        <taxon>Actinomycetes</taxon>
        <taxon>Micrococcales</taxon>
        <taxon>Micrococcaceae</taxon>
        <taxon>Galactobacter</taxon>
    </lineage>
</organism>
<dbReference type="PANTHER" id="PTHR30055:SF151">
    <property type="entry name" value="TRANSCRIPTIONAL REGULATORY PROTEIN"/>
    <property type="match status" value="1"/>
</dbReference>
<protein>
    <submittedName>
        <fullName evidence="7">TetR/AcrR family transcriptional regulator</fullName>
    </submittedName>
</protein>
<dbReference type="GO" id="GO:0000976">
    <property type="term" value="F:transcription cis-regulatory region binding"/>
    <property type="evidence" value="ECO:0007669"/>
    <property type="project" value="TreeGrafter"/>
</dbReference>
<name>A0A399JBB5_9MICC</name>
<dbReference type="PANTHER" id="PTHR30055">
    <property type="entry name" value="HTH-TYPE TRANSCRIPTIONAL REGULATOR RUTR"/>
    <property type="match status" value="1"/>
</dbReference>
<dbReference type="EMBL" id="QQXK01000026">
    <property type="protein sequence ID" value="RII41519.1"/>
    <property type="molecule type" value="Genomic_DNA"/>
</dbReference>
<dbReference type="InterPro" id="IPR009057">
    <property type="entry name" value="Homeodomain-like_sf"/>
</dbReference>
<dbReference type="SUPFAM" id="SSF46689">
    <property type="entry name" value="Homeodomain-like"/>
    <property type="match status" value="1"/>
</dbReference>
<comment type="caution">
    <text evidence="7">The sequence shown here is derived from an EMBL/GenBank/DDBJ whole genome shotgun (WGS) entry which is preliminary data.</text>
</comment>
<gene>
    <name evidence="7" type="ORF">DWB68_12400</name>
</gene>
<evidence type="ECO:0000256" key="4">
    <source>
        <dbReference type="ARBA" id="ARBA00023163"/>
    </source>
</evidence>